<dbReference type="Pfam" id="PF00106">
    <property type="entry name" value="adh_short"/>
    <property type="match status" value="1"/>
</dbReference>
<dbReference type="STRING" id="97972.A0A2V1E808"/>
<reference evidence="3 4" key="1">
    <citation type="journal article" date="2018" name="Sci. Rep.">
        <title>Comparative genomics provides insights into the lifestyle and reveals functional heterogeneity of dark septate endophytic fungi.</title>
        <authorList>
            <person name="Knapp D.G."/>
            <person name="Nemeth J.B."/>
            <person name="Barry K."/>
            <person name="Hainaut M."/>
            <person name="Henrissat B."/>
            <person name="Johnson J."/>
            <person name="Kuo A."/>
            <person name="Lim J.H.P."/>
            <person name="Lipzen A."/>
            <person name="Nolan M."/>
            <person name="Ohm R.A."/>
            <person name="Tamas L."/>
            <person name="Grigoriev I.V."/>
            <person name="Spatafora J.W."/>
            <person name="Nagy L.G."/>
            <person name="Kovacs G.M."/>
        </authorList>
    </citation>
    <scope>NUCLEOTIDE SEQUENCE [LARGE SCALE GENOMIC DNA]</scope>
    <source>
        <strain evidence="3 4">DSE2036</strain>
    </source>
</reference>
<gene>
    <name evidence="3" type="ORF">DM02DRAFT_725133</name>
</gene>
<dbReference type="SUPFAM" id="SSF51735">
    <property type="entry name" value="NAD(P)-binding Rossmann-fold domains"/>
    <property type="match status" value="1"/>
</dbReference>
<proteinExistence type="inferred from homology"/>
<organism evidence="3 4">
    <name type="scientific">Periconia macrospinosa</name>
    <dbReference type="NCBI Taxonomy" id="97972"/>
    <lineage>
        <taxon>Eukaryota</taxon>
        <taxon>Fungi</taxon>
        <taxon>Dikarya</taxon>
        <taxon>Ascomycota</taxon>
        <taxon>Pezizomycotina</taxon>
        <taxon>Dothideomycetes</taxon>
        <taxon>Pleosporomycetidae</taxon>
        <taxon>Pleosporales</taxon>
        <taxon>Massarineae</taxon>
        <taxon>Periconiaceae</taxon>
        <taxon>Periconia</taxon>
    </lineage>
</organism>
<sequence>MIPQHLFRNSLTTHAEFDSKTDAIDVAKAFPRKVQGKTILVTGVNKTGLGFSALHAFASQSPAHLILASRSSDKIKECIDALKAEFPNVKYHALNLDLSTQKSVRAAASELLSWDEIDALDIVVNCAAVFGFGETQRTVTDDGLELHFATNHIGHWLFTNLIMPKIIKAATRNPKGATRVINVSSGSPFTAGIRWSDINFEKMTKDLPEDEQPSEFLHKMFGMTINEETVYTYLEAYNQSKVANVLFTVAANARLYEKYGIVALSLHPGIIRTELGRNATKEQREIINDMKNDYKTLSQGSSTTLVAALDPKVVDGLTAQEPVVFLADCKMIALPPKSSSKENAERLWSLSEELTQEKFSW</sequence>
<dbReference type="OrthoDB" id="191139at2759"/>
<dbReference type="Gene3D" id="3.40.50.720">
    <property type="entry name" value="NAD(P)-binding Rossmann-like Domain"/>
    <property type="match status" value="1"/>
</dbReference>
<accession>A0A2V1E808</accession>
<evidence type="ECO:0000313" key="3">
    <source>
        <dbReference type="EMBL" id="PVI05440.1"/>
    </source>
</evidence>
<dbReference type="GO" id="GO:0016491">
    <property type="term" value="F:oxidoreductase activity"/>
    <property type="evidence" value="ECO:0007669"/>
    <property type="project" value="UniProtKB-KW"/>
</dbReference>
<dbReference type="PANTHER" id="PTHR24320">
    <property type="entry name" value="RETINOL DEHYDROGENASE"/>
    <property type="match status" value="1"/>
</dbReference>
<dbReference type="InterPro" id="IPR002347">
    <property type="entry name" value="SDR_fam"/>
</dbReference>
<dbReference type="PANTHER" id="PTHR24320:SF283">
    <property type="entry name" value="RETINOL DEHYDROGENASE 11"/>
    <property type="match status" value="1"/>
</dbReference>
<keyword evidence="2" id="KW-0560">Oxidoreductase</keyword>
<keyword evidence="4" id="KW-1185">Reference proteome</keyword>
<dbReference type="EMBL" id="KZ805314">
    <property type="protein sequence ID" value="PVI05440.1"/>
    <property type="molecule type" value="Genomic_DNA"/>
</dbReference>
<protein>
    <submittedName>
        <fullName evidence="3">NAD(P)-binding protein</fullName>
    </submittedName>
</protein>
<name>A0A2V1E808_9PLEO</name>
<comment type="similarity">
    <text evidence="1">Belongs to the short-chain dehydrogenases/reductases (SDR) family.</text>
</comment>
<dbReference type="Proteomes" id="UP000244855">
    <property type="component" value="Unassembled WGS sequence"/>
</dbReference>
<evidence type="ECO:0000256" key="2">
    <source>
        <dbReference type="ARBA" id="ARBA00023002"/>
    </source>
</evidence>
<evidence type="ECO:0000256" key="1">
    <source>
        <dbReference type="ARBA" id="ARBA00006484"/>
    </source>
</evidence>
<dbReference type="InterPro" id="IPR036291">
    <property type="entry name" value="NAD(P)-bd_dom_sf"/>
</dbReference>
<dbReference type="AlphaFoldDB" id="A0A2V1E808"/>
<evidence type="ECO:0000313" key="4">
    <source>
        <dbReference type="Proteomes" id="UP000244855"/>
    </source>
</evidence>